<evidence type="ECO:0000313" key="2">
    <source>
        <dbReference type="Proteomes" id="UP000030564"/>
    </source>
</evidence>
<reference evidence="1 2" key="1">
    <citation type="submission" date="2014-10" db="EMBL/GenBank/DDBJ databases">
        <title>Draft genome sequence of Pseudomonas chlororaphis EA105.</title>
        <authorList>
            <person name="McCully L.M."/>
            <person name="Bitzer A.S."/>
            <person name="Spence C."/>
            <person name="Bais H."/>
            <person name="Silby M.W."/>
        </authorList>
    </citation>
    <scope>NUCLEOTIDE SEQUENCE [LARGE SCALE GENOMIC DNA]</scope>
    <source>
        <strain evidence="1 2">EA105</strain>
    </source>
</reference>
<protein>
    <submittedName>
        <fullName evidence="1">Uncharacterized protein</fullName>
    </submittedName>
</protein>
<gene>
    <name evidence="1" type="ORF">NZ35_18950</name>
</gene>
<proteinExistence type="predicted"/>
<dbReference type="AlphaFoldDB" id="A0A0A6D989"/>
<dbReference type="OrthoDB" id="7017034at2"/>
<dbReference type="PATRIC" id="fig|587753.9.peg.1914"/>
<sequence>MSYLNQRGVFLQLMLPNASEPNTIVSMQLARKELGWNAEEELPTEGLVDSIYVVAVSSDRGKTFTIRNNKKDVDGDGDIDNDDKAKLIALAKAYVSIVNP</sequence>
<evidence type="ECO:0000313" key="1">
    <source>
        <dbReference type="EMBL" id="KHA71770.1"/>
    </source>
</evidence>
<name>A0A0A6D989_9PSED</name>
<accession>A0A0A6D989</accession>
<dbReference type="EMBL" id="JSFK01000019">
    <property type="protein sequence ID" value="KHA71770.1"/>
    <property type="molecule type" value="Genomic_DNA"/>
</dbReference>
<dbReference type="Proteomes" id="UP000030564">
    <property type="component" value="Unassembled WGS sequence"/>
</dbReference>
<comment type="caution">
    <text evidence="1">The sequence shown here is derived from an EMBL/GenBank/DDBJ whole genome shotgun (WGS) entry which is preliminary data.</text>
</comment>
<organism evidence="1 2">
    <name type="scientific">Pseudomonas chlororaphis</name>
    <dbReference type="NCBI Taxonomy" id="587753"/>
    <lineage>
        <taxon>Bacteria</taxon>
        <taxon>Pseudomonadati</taxon>
        <taxon>Pseudomonadota</taxon>
        <taxon>Gammaproteobacteria</taxon>
        <taxon>Pseudomonadales</taxon>
        <taxon>Pseudomonadaceae</taxon>
        <taxon>Pseudomonas</taxon>
    </lineage>
</organism>